<dbReference type="SUPFAM" id="SSF55729">
    <property type="entry name" value="Acyl-CoA N-acyltransferases (Nat)"/>
    <property type="match status" value="1"/>
</dbReference>
<keyword evidence="3" id="KW-1185">Reference proteome</keyword>
<dbReference type="AlphaFoldDB" id="A0A1H2WBW8"/>
<dbReference type="GO" id="GO:0016747">
    <property type="term" value="F:acyltransferase activity, transferring groups other than amino-acyl groups"/>
    <property type="evidence" value="ECO:0007669"/>
    <property type="project" value="InterPro"/>
</dbReference>
<dbReference type="STRING" id="1122204.SAMN05421781_2356"/>
<proteinExistence type="predicted"/>
<evidence type="ECO:0000313" key="2">
    <source>
        <dbReference type="EMBL" id="SDW78041.1"/>
    </source>
</evidence>
<dbReference type="Proteomes" id="UP000199488">
    <property type="component" value="Unassembled WGS sequence"/>
</dbReference>
<reference evidence="2 3" key="1">
    <citation type="submission" date="2016-10" db="EMBL/GenBank/DDBJ databases">
        <authorList>
            <person name="de Groot N.N."/>
        </authorList>
    </citation>
    <scope>NUCLEOTIDE SEQUENCE [LARGE SCALE GENOMIC DNA]</scope>
    <source>
        <strain evidence="2 3">DSM 23126</strain>
    </source>
</reference>
<sequence>MRLPRSTERLSFRSMQHTDHRLLKNIFQDKDVMRYYAALKSEKEIDEWIHWNKSYYLSYGVGMWMVEDRQTQRFIGQCGLVPEKIEGSVSIELGYLFTPENWGYGYASESAAVVRDFAFYSLAIPTLISIIDPENTPSIKVAENIGMTYQRPVKRWNRSFSLYAAARP</sequence>
<dbReference type="InterPro" id="IPR000182">
    <property type="entry name" value="GNAT_dom"/>
</dbReference>
<dbReference type="InterPro" id="IPR016181">
    <property type="entry name" value="Acyl_CoA_acyltransferase"/>
</dbReference>
<evidence type="ECO:0000313" key="3">
    <source>
        <dbReference type="Proteomes" id="UP000199488"/>
    </source>
</evidence>
<dbReference type="InterPro" id="IPR051531">
    <property type="entry name" value="N-acetyltransferase"/>
</dbReference>
<evidence type="ECO:0000259" key="1">
    <source>
        <dbReference type="Pfam" id="PF13302"/>
    </source>
</evidence>
<dbReference type="Pfam" id="PF13302">
    <property type="entry name" value="Acetyltransf_3"/>
    <property type="match status" value="1"/>
</dbReference>
<accession>A0A1H2WBW8</accession>
<dbReference type="Gene3D" id="3.40.630.30">
    <property type="match status" value="1"/>
</dbReference>
<keyword evidence="2" id="KW-0808">Transferase</keyword>
<organism evidence="2 3">
    <name type="scientific">Marinococcus luteus</name>
    <dbReference type="NCBI Taxonomy" id="1122204"/>
    <lineage>
        <taxon>Bacteria</taxon>
        <taxon>Bacillati</taxon>
        <taxon>Bacillota</taxon>
        <taxon>Bacilli</taxon>
        <taxon>Bacillales</taxon>
        <taxon>Bacillaceae</taxon>
        <taxon>Marinococcus</taxon>
    </lineage>
</organism>
<feature type="domain" description="N-acetyltransferase" evidence="1">
    <location>
        <begin position="9"/>
        <end position="148"/>
    </location>
</feature>
<gene>
    <name evidence="2" type="ORF">SAMN05421781_2356</name>
</gene>
<protein>
    <submittedName>
        <fullName evidence="2">Protein N-acetyltransferase, RimJ/RimL family</fullName>
    </submittedName>
</protein>
<name>A0A1H2WBW8_9BACI</name>
<dbReference type="PANTHER" id="PTHR43792:SF1">
    <property type="entry name" value="N-ACETYLTRANSFERASE DOMAIN-CONTAINING PROTEIN"/>
    <property type="match status" value="1"/>
</dbReference>
<dbReference type="RefSeq" id="WP_176967751.1">
    <property type="nucleotide sequence ID" value="NZ_FNNC01000005.1"/>
</dbReference>
<dbReference type="PANTHER" id="PTHR43792">
    <property type="entry name" value="GNAT FAMILY, PUTATIVE (AFU_ORTHOLOGUE AFUA_3G00765)-RELATED-RELATED"/>
    <property type="match status" value="1"/>
</dbReference>
<dbReference type="EMBL" id="FNNC01000005">
    <property type="protein sequence ID" value="SDW78041.1"/>
    <property type="molecule type" value="Genomic_DNA"/>
</dbReference>